<name>A0A835HU40_9MAGN</name>
<comment type="caution">
    <text evidence="2">The sequence shown here is derived from an EMBL/GenBank/DDBJ whole genome shotgun (WGS) entry which is preliminary data.</text>
</comment>
<reference evidence="2 3" key="1">
    <citation type="submission" date="2020-10" db="EMBL/GenBank/DDBJ databases">
        <title>The Coptis chinensis genome and diversification of protoberbering-type alkaloids.</title>
        <authorList>
            <person name="Wang B."/>
            <person name="Shu S."/>
            <person name="Song C."/>
            <person name="Liu Y."/>
        </authorList>
    </citation>
    <scope>NUCLEOTIDE SEQUENCE [LARGE SCALE GENOMIC DNA]</scope>
    <source>
        <strain evidence="2">HL-2020</strain>
        <tissue evidence="2">Leaf</tissue>
    </source>
</reference>
<accession>A0A835HU40</accession>
<dbReference type="AlphaFoldDB" id="A0A835HU40"/>
<sequence length="176" mass="20462">MASFEDEWDICNDYGFIHKRRKRQQQQQQVSTLPDTSSSSVHFETDLKQWKKIGLSKLKTRYQKELSHWELLSNGLKTMEENAQLPQQTQSLEPSEPDTQMGNSSFHSQLDELLLQVEAQEAVINDVLKLCDAVEVMCEEEEERVKQPFFDLPVWGSPRTLMEALTEDFHDSVDDL</sequence>
<keyword evidence="3" id="KW-1185">Reference proteome</keyword>
<feature type="compositionally biased region" description="Polar residues" evidence="1">
    <location>
        <begin position="84"/>
        <end position="104"/>
    </location>
</feature>
<evidence type="ECO:0000313" key="3">
    <source>
        <dbReference type="Proteomes" id="UP000631114"/>
    </source>
</evidence>
<dbReference type="EMBL" id="JADFTS010000006">
    <property type="protein sequence ID" value="KAF9603253.1"/>
    <property type="molecule type" value="Genomic_DNA"/>
</dbReference>
<organism evidence="2 3">
    <name type="scientific">Coptis chinensis</name>
    <dbReference type="NCBI Taxonomy" id="261450"/>
    <lineage>
        <taxon>Eukaryota</taxon>
        <taxon>Viridiplantae</taxon>
        <taxon>Streptophyta</taxon>
        <taxon>Embryophyta</taxon>
        <taxon>Tracheophyta</taxon>
        <taxon>Spermatophyta</taxon>
        <taxon>Magnoliopsida</taxon>
        <taxon>Ranunculales</taxon>
        <taxon>Ranunculaceae</taxon>
        <taxon>Coptidoideae</taxon>
        <taxon>Coptis</taxon>
    </lineage>
</organism>
<evidence type="ECO:0000313" key="2">
    <source>
        <dbReference type="EMBL" id="KAF9603253.1"/>
    </source>
</evidence>
<evidence type="ECO:0000256" key="1">
    <source>
        <dbReference type="SAM" id="MobiDB-lite"/>
    </source>
</evidence>
<proteinExistence type="predicted"/>
<feature type="region of interest" description="Disordered" evidence="1">
    <location>
        <begin position="79"/>
        <end position="104"/>
    </location>
</feature>
<protein>
    <submittedName>
        <fullName evidence="2">Uncharacterized protein</fullName>
    </submittedName>
</protein>
<gene>
    <name evidence="2" type="ORF">IFM89_034586</name>
</gene>
<feature type="compositionally biased region" description="Polar residues" evidence="1">
    <location>
        <begin position="30"/>
        <end position="42"/>
    </location>
</feature>
<dbReference type="OrthoDB" id="1930051at2759"/>
<dbReference type="Proteomes" id="UP000631114">
    <property type="component" value="Unassembled WGS sequence"/>
</dbReference>
<dbReference type="PANTHER" id="PTHR35737:SF1">
    <property type="entry name" value="CRYPTIC LOCI REGULATOR"/>
    <property type="match status" value="1"/>
</dbReference>
<feature type="region of interest" description="Disordered" evidence="1">
    <location>
        <begin position="22"/>
        <end position="43"/>
    </location>
</feature>
<dbReference type="PANTHER" id="PTHR35737">
    <property type="entry name" value="CRYPTIC LOCI REGULATOR"/>
    <property type="match status" value="1"/>
</dbReference>